<dbReference type="PANTHER" id="PTHR43042">
    <property type="entry name" value="SAM-DEPENDENT METHYLTRANSFERASE"/>
    <property type="match status" value="1"/>
</dbReference>
<dbReference type="PANTHER" id="PTHR43042:SF2">
    <property type="entry name" value="SAM-DEPENDENT METHYLTRANSFERASE"/>
    <property type="match status" value="1"/>
</dbReference>
<name>A0A9D1Q059_9FIRM</name>
<comment type="caution">
    <text evidence="5">The sequence shown here is derived from an EMBL/GenBank/DDBJ whole genome shotgun (WGS) entry which is preliminary data.</text>
</comment>
<dbReference type="InterPro" id="IPR013780">
    <property type="entry name" value="Glyco_hydro_b"/>
</dbReference>
<reference evidence="5" key="2">
    <citation type="submission" date="2021-04" db="EMBL/GenBank/DDBJ databases">
        <authorList>
            <person name="Gilroy R."/>
        </authorList>
    </citation>
    <scope>NUCLEOTIDE SEQUENCE</scope>
    <source>
        <strain evidence="5">12435</strain>
    </source>
</reference>
<dbReference type="Proteomes" id="UP000823990">
    <property type="component" value="Unassembled WGS sequence"/>
</dbReference>
<dbReference type="Gene3D" id="2.60.40.1180">
    <property type="entry name" value="Golgi alpha-mannosidase II"/>
    <property type="match status" value="1"/>
</dbReference>
<dbReference type="Pfam" id="PF10672">
    <property type="entry name" value="Methyltrans_SAM"/>
    <property type="match status" value="1"/>
</dbReference>
<dbReference type="EC" id="2.1.1.-" evidence="5"/>
<dbReference type="GO" id="GO:0032259">
    <property type="term" value="P:methylation"/>
    <property type="evidence" value="ECO:0007669"/>
    <property type="project" value="UniProtKB-KW"/>
</dbReference>
<evidence type="ECO:0000256" key="2">
    <source>
        <dbReference type="ARBA" id="ARBA00022679"/>
    </source>
</evidence>
<protein>
    <submittedName>
        <fullName evidence="5">Class I SAM-dependent methyltransferase</fullName>
        <ecNumber evidence="5">2.1.1.-</ecNumber>
    </submittedName>
</protein>
<feature type="domain" description="S-adenosylmethionine-dependent methyltransferase" evidence="4">
    <location>
        <begin position="73"/>
        <end position="200"/>
    </location>
</feature>
<evidence type="ECO:0000256" key="1">
    <source>
        <dbReference type="ARBA" id="ARBA00022603"/>
    </source>
</evidence>
<dbReference type="GO" id="GO:0008168">
    <property type="term" value="F:methyltransferase activity"/>
    <property type="evidence" value="ECO:0007669"/>
    <property type="project" value="UniProtKB-KW"/>
</dbReference>
<dbReference type="EMBL" id="DXHS01000007">
    <property type="protein sequence ID" value="HIW01768.1"/>
    <property type="molecule type" value="Genomic_DNA"/>
</dbReference>
<evidence type="ECO:0000313" key="6">
    <source>
        <dbReference type="Proteomes" id="UP000823990"/>
    </source>
</evidence>
<proteinExistence type="predicted"/>
<evidence type="ECO:0000256" key="3">
    <source>
        <dbReference type="ARBA" id="ARBA00022691"/>
    </source>
</evidence>
<keyword evidence="1 5" id="KW-0489">Methyltransferase</keyword>
<dbReference type="Gene3D" id="3.40.50.150">
    <property type="entry name" value="Vaccinia Virus protein VP39"/>
    <property type="match status" value="1"/>
</dbReference>
<gene>
    <name evidence="5" type="ORF">H9892_00285</name>
</gene>
<keyword evidence="2 5" id="KW-0808">Transferase</keyword>
<evidence type="ECO:0000313" key="5">
    <source>
        <dbReference type="EMBL" id="HIW01768.1"/>
    </source>
</evidence>
<dbReference type="AlphaFoldDB" id="A0A9D1Q059"/>
<organism evidence="5 6">
    <name type="scientific">Candidatus Protoclostridium stercorigallinarum</name>
    <dbReference type="NCBI Taxonomy" id="2838741"/>
    <lineage>
        <taxon>Bacteria</taxon>
        <taxon>Bacillati</taxon>
        <taxon>Bacillota</taxon>
        <taxon>Clostridia</taxon>
        <taxon>Candidatus Protoclostridium</taxon>
    </lineage>
</organism>
<reference evidence="5" key="1">
    <citation type="journal article" date="2021" name="PeerJ">
        <title>Extensive microbial diversity within the chicken gut microbiome revealed by metagenomics and culture.</title>
        <authorList>
            <person name="Gilroy R."/>
            <person name="Ravi A."/>
            <person name="Getino M."/>
            <person name="Pursley I."/>
            <person name="Horton D.L."/>
            <person name="Alikhan N.F."/>
            <person name="Baker D."/>
            <person name="Gharbi K."/>
            <person name="Hall N."/>
            <person name="Watson M."/>
            <person name="Adriaenssens E.M."/>
            <person name="Foster-Nyarko E."/>
            <person name="Jarju S."/>
            <person name="Secka A."/>
            <person name="Antonio M."/>
            <person name="Oren A."/>
            <person name="Chaudhuri R.R."/>
            <person name="La Ragione R."/>
            <person name="Hildebrand F."/>
            <person name="Pallen M.J."/>
        </authorList>
    </citation>
    <scope>NUCLEOTIDE SEQUENCE</scope>
    <source>
        <strain evidence="5">12435</strain>
    </source>
</reference>
<dbReference type="InterPro" id="IPR029063">
    <property type="entry name" value="SAM-dependent_MTases_sf"/>
</dbReference>
<accession>A0A9D1Q059</accession>
<dbReference type="SUPFAM" id="SSF53335">
    <property type="entry name" value="S-adenosyl-L-methionine-dependent methyltransferases"/>
    <property type="match status" value="1"/>
</dbReference>
<dbReference type="InterPro" id="IPR019614">
    <property type="entry name" value="SAM-dep_methyl-trfase"/>
</dbReference>
<sequence>MQTEKWTDYEIIATGGGEKLERWGDVVLLRPDPQAIWDAPFELKTYPSLSAHYVRSSSGGGRWEKLRAMPEEWTVSYGRLTFLIRPMGFKHTGLFPEQAYNWDVMTGLVASRGGRPTVLNLFGYTGGASVALAAAGAKVTHVDAAKNMVERCGKNARLSSCPADGIRYIVDDCAKFVAREKRRGNRYDAILMDPPSYGRGPGGEMWRLEDNICALVSDAAELLSDEPLFFLINSYTTGLQPTVLDNIMKVYLPGGKTSAYELTLPTKDREIKLPCGCTGLWRTEG</sequence>
<evidence type="ECO:0000259" key="4">
    <source>
        <dbReference type="Pfam" id="PF10672"/>
    </source>
</evidence>
<keyword evidence="3" id="KW-0949">S-adenosyl-L-methionine</keyword>